<accession>A0A978U8G6</accession>
<reference evidence="2" key="1">
    <citation type="journal article" date="2021" name="Front. Plant Sci.">
        <title>Chromosome-Scale Genome Assembly for Chinese Sour Jujube and Insights Into Its Genome Evolution and Domestication Signature.</title>
        <authorList>
            <person name="Shen L.-Y."/>
            <person name="Luo H."/>
            <person name="Wang X.-L."/>
            <person name="Wang X.-M."/>
            <person name="Qiu X.-J."/>
            <person name="Liu H."/>
            <person name="Zhou S.-S."/>
            <person name="Jia K.-H."/>
            <person name="Nie S."/>
            <person name="Bao Y.-T."/>
            <person name="Zhang R.-G."/>
            <person name="Yun Q.-Z."/>
            <person name="Chai Y.-H."/>
            <person name="Lu J.-Y."/>
            <person name="Li Y."/>
            <person name="Zhao S.-W."/>
            <person name="Mao J.-F."/>
            <person name="Jia S.-G."/>
            <person name="Mao Y.-M."/>
        </authorList>
    </citation>
    <scope>NUCLEOTIDE SEQUENCE</scope>
    <source>
        <strain evidence="2">AT0</strain>
        <tissue evidence="2">Leaf</tissue>
    </source>
</reference>
<dbReference type="PANTHER" id="PTHR11373:SF4">
    <property type="entry name" value="DEOXYNUCLEOSIDE TRIPHOSPHATE TRIPHOSPHOHYDROLASE SAMHD1"/>
    <property type="match status" value="1"/>
</dbReference>
<protein>
    <recommendedName>
        <fullName evidence="1">HD domain-containing protein</fullName>
    </recommendedName>
</protein>
<dbReference type="FunFam" id="1.10.3210.10:FF:000017">
    <property type="entry name" value="Deoxynucleoside triphosphate triphosphohydrolase SAMHD1"/>
    <property type="match status" value="1"/>
</dbReference>
<dbReference type="InterPro" id="IPR045509">
    <property type="entry name" value="HD_assoc_2"/>
</dbReference>
<proteinExistence type="predicted"/>
<comment type="caution">
    <text evidence="2">The sequence shown here is derived from an EMBL/GenBank/DDBJ whole genome shotgun (WGS) entry which is preliminary data.</text>
</comment>
<dbReference type="InterPro" id="IPR006674">
    <property type="entry name" value="HD_domain"/>
</dbReference>
<dbReference type="Pfam" id="PF19276">
    <property type="entry name" value="HD_assoc_2"/>
    <property type="match status" value="1"/>
</dbReference>
<dbReference type="GO" id="GO:0006203">
    <property type="term" value="P:dGTP catabolic process"/>
    <property type="evidence" value="ECO:0007669"/>
    <property type="project" value="TreeGrafter"/>
</dbReference>
<dbReference type="Proteomes" id="UP000813462">
    <property type="component" value="Unassembled WGS sequence"/>
</dbReference>
<evidence type="ECO:0000313" key="2">
    <source>
        <dbReference type="EMBL" id="KAH7510744.1"/>
    </source>
</evidence>
<feature type="domain" description="HD" evidence="1">
    <location>
        <begin position="10"/>
        <end position="146"/>
    </location>
</feature>
<dbReference type="Gene3D" id="3.30.70.2760">
    <property type="match status" value="4"/>
</dbReference>
<dbReference type="EMBL" id="JAEACU010000380">
    <property type="protein sequence ID" value="KAH7510744.1"/>
    <property type="molecule type" value="Genomic_DNA"/>
</dbReference>
<dbReference type="SUPFAM" id="SSF109604">
    <property type="entry name" value="HD-domain/PDEase-like"/>
    <property type="match status" value="4"/>
</dbReference>
<sequence>MVYPGAVHTRFEHSLGVYWLAGETINKIAKYQGSELDIDRNDMKTVKLAGLLHDVGHGPFGRLYECEVLPKLGKSWSHEEMSATMIDYIVDQHNIDVEPAILAGVKEIIAASSEHGPGKSVREKSFLYEIVANGRTGIDVDKFDYVVRDTRACGLACGFQLERLMDTMRVMDNEICYHDNDYLTINKLFATRDELHRTVYTHAKVKAIELMIVDALVEANYSVNLVSKIHDPAWFWQLDDLVLKTIEMSSPKDLQESRDLIKRIRKRDLYQFCNEFYVPKESLDHFKDITSEDIVCSQKSGGLKLREEDVAVSNIKIDLTCGGKNPFRSELDSLAFYQDYESNEKFQIKDYGEKCLPPSHYQDMIVRVYSKKSHLVEAVSEAFENFQRKIFGETKQVYANPEKKRNQLTMEDPPPEFGRKYSKIVHDNVHGDISLDPLCLKFIDTPQFQRQVLLKFPLRDLKQLGLTYMVYPGAVHTRFEHSLGVYWLAGEAINKLANFQGELDIERNDIQAVKLAGLLHDVGYGPFGGLFEHEFLPQILKSKNWSHQDMSVKMIDYIVDENNIEVDPETLKRVKEIITVSSHRSAKEKRFLYEVVANGRTGIDVDKFDYINRDTRACGRGCKVQFERLMDSMRVMDNEICYRSNDYLTIHNLFATHADLHRTVYTHAKVKAIELMVVDALVKAKDVFVIFSCSENPANFWKLDDSFLKRIETNPNVKESNDLVKRIRSRDLYQFCNEFCVPKDRLDHFQDVTSKDIICSQKSSDVTLSEEDVVVSNVRIDLTQGSNNPLESDEKFQIQGDHVSNLLPSCYQDMIVRVYSKKPDLVETVSQAFENFQLETFGKNLQIEVNFRLRDLKQLGLTHMVYPGAVHSRFEHSLGVYWLAGEAMNKLATYQGTELDIDGDEIQAVKLAGLLHDVGHGPFSHLFERDFLPQFLNGQKWSHEDMSVRMIDYIVDEHHIEVDPTILNKVKEMITASSENVPGKSAREKSFLYEIVANGRTGIDVDKFDYIVRDTRACGLGCSFHFERLMDAMRVMDNEICYHNNDYLTIHKIFATRADLHRTVYTHAKVKAIELMVVDALVKANDFSRIAARAQDPALFCEFSSNNELKESKDLINRIRRRDLYKFCGEFSVPKDKLDHFKDITSKDIICSQNSGPVELKEEDVAVSIIKIDLTNGRNSPLESLAFHQDVESNEKFPIQDDRISHLLPSSYQDMIVRVYAKKPELVEAVSEAFENFQRKTYGTILQVHATPERKKHMRLRDLKQLGLTYMVYPGAVHSRFEHSLGVQWLAGEAITKLAGFQEMELDIKRKDIQAVKLAGLLHNVGYGPFGHLFEHEVLPKILNGNNWSCEDMTVKMIDYIVDENNIEVDPETLKKVKEMVIISNEKSAKENRFLYEIVANGRNGIDVDKFDYIVRDSRACGRGCDVQVQRLMESMRVMDDEICYRANDYLTIHNLFATHADLHRTVYSHTKVKAVEHMVVDALISADYYLGISDYVHDPAEFIQLDDTLLNLIESTPKSNIEMSKELVQRIRRRELYEFCNECSVPKDMMDHFKDVTSKDIICSQRPGDILLNEEDVVVSNVRIDLSRGKHNPLESINFFQDYESKEKFPIHDDQISNLLPSYCQDMIVRVYTKDPKWVDEVSAAFENFQQKTFGTKIQVHATSEKRKRRGDAVTRSLRLLCNSHSNEGDSVPDRCPLYVV</sequence>
<dbReference type="Gene3D" id="1.10.3210.10">
    <property type="entry name" value="Hypothetical protein af1432"/>
    <property type="match status" value="4"/>
</dbReference>
<dbReference type="GO" id="GO:0005634">
    <property type="term" value="C:nucleus"/>
    <property type="evidence" value="ECO:0007669"/>
    <property type="project" value="TreeGrafter"/>
</dbReference>
<dbReference type="Pfam" id="PF01966">
    <property type="entry name" value="HD"/>
    <property type="match status" value="4"/>
</dbReference>
<gene>
    <name evidence="2" type="ORF">FEM48_ZijujUnG0097900</name>
</gene>
<evidence type="ECO:0000313" key="3">
    <source>
        <dbReference type="Proteomes" id="UP000813462"/>
    </source>
</evidence>
<dbReference type="GO" id="GO:0008832">
    <property type="term" value="F:dGTPase activity"/>
    <property type="evidence" value="ECO:0007669"/>
    <property type="project" value="TreeGrafter"/>
</dbReference>
<dbReference type="PROSITE" id="PS51831">
    <property type="entry name" value="HD"/>
    <property type="match status" value="1"/>
</dbReference>
<dbReference type="InterPro" id="IPR050135">
    <property type="entry name" value="dGTPase-like"/>
</dbReference>
<dbReference type="PANTHER" id="PTHR11373">
    <property type="entry name" value="DEOXYNUCLEOSIDE TRIPHOSPHATE TRIPHOSPHOHYDROLASE"/>
    <property type="match status" value="1"/>
</dbReference>
<evidence type="ECO:0000259" key="1">
    <source>
        <dbReference type="PROSITE" id="PS51831"/>
    </source>
</evidence>
<dbReference type="CDD" id="cd00077">
    <property type="entry name" value="HDc"/>
    <property type="match status" value="4"/>
</dbReference>
<dbReference type="FunFam" id="3.30.70.2760:FF:000001">
    <property type="entry name" value="Metal-dependent phosphohydrolase HD domain-containing protein"/>
    <property type="match status" value="4"/>
</dbReference>
<dbReference type="InterPro" id="IPR003607">
    <property type="entry name" value="HD/PDEase_dom"/>
</dbReference>
<dbReference type="SMART" id="SM00471">
    <property type="entry name" value="HDc"/>
    <property type="match status" value="4"/>
</dbReference>
<name>A0A978U8G6_ZIZJJ</name>
<organism evidence="2 3">
    <name type="scientific">Ziziphus jujuba var. spinosa</name>
    <dbReference type="NCBI Taxonomy" id="714518"/>
    <lineage>
        <taxon>Eukaryota</taxon>
        <taxon>Viridiplantae</taxon>
        <taxon>Streptophyta</taxon>
        <taxon>Embryophyta</taxon>
        <taxon>Tracheophyta</taxon>
        <taxon>Spermatophyta</taxon>
        <taxon>Magnoliopsida</taxon>
        <taxon>eudicotyledons</taxon>
        <taxon>Gunneridae</taxon>
        <taxon>Pentapetalae</taxon>
        <taxon>rosids</taxon>
        <taxon>fabids</taxon>
        <taxon>Rosales</taxon>
        <taxon>Rhamnaceae</taxon>
        <taxon>Paliureae</taxon>
        <taxon>Ziziphus</taxon>
    </lineage>
</organism>